<keyword evidence="2" id="KW-1185">Reference proteome</keyword>
<evidence type="ECO:0000313" key="1">
    <source>
        <dbReference type="EMBL" id="CAL4063131.1"/>
    </source>
</evidence>
<dbReference type="AlphaFoldDB" id="A0AAV2PQG4"/>
<comment type="caution">
    <text evidence="1">The sequence shown here is derived from an EMBL/GenBank/DDBJ whole genome shotgun (WGS) entry which is preliminary data.</text>
</comment>
<gene>
    <name evidence="1" type="ORF">MNOR_LOCUS3097</name>
</gene>
<dbReference type="Proteomes" id="UP001497623">
    <property type="component" value="Unassembled WGS sequence"/>
</dbReference>
<organism evidence="1 2">
    <name type="scientific">Meganyctiphanes norvegica</name>
    <name type="common">Northern krill</name>
    <name type="synonym">Thysanopoda norvegica</name>
    <dbReference type="NCBI Taxonomy" id="48144"/>
    <lineage>
        <taxon>Eukaryota</taxon>
        <taxon>Metazoa</taxon>
        <taxon>Ecdysozoa</taxon>
        <taxon>Arthropoda</taxon>
        <taxon>Crustacea</taxon>
        <taxon>Multicrustacea</taxon>
        <taxon>Malacostraca</taxon>
        <taxon>Eumalacostraca</taxon>
        <taxon>Eucarida</taxon>
        <taxon>Euphausiacea</taxon>
        <taxon>Euphausiidae</taxon>
        <taxon>Meganyctiphanes</taxon>
    </lineage>
</organism>
<accession>A0AAV2PQG4</accession>
<reference evidence="1 2" key="1">
    <citation type="submission" date="2024-05" db="EMBL/GenBank/DDBJ databases">
        <authorList>
            <person name="Wallberg A."/>
        </authorList>
    </citation>
    <scope>NUCLEOTIDE SEQUENCE [LARGE SCALE GENOMIC DNA]</scope>
</reference>
<evidence type="ECO:0000313" key="2">
    <source>
        <dbReference type="Proteomes" id="UP001497623"/>
    </source>
</evidence>
<name>A0AAV2PQG4_MEGNR</name>
<sequence>MSTHGDISVVYLESNRADMTLFIFPLHNCSFDFFPIFCIYSYPFHFHKQVNNMYMLYRVLQKKILLEYHVYVSTTVSKFLSSCMYKKSINVVAAHINGLP</sequence>
<proteinExistence type="predicted"/>
<dbReference type="EMBL" id="CAXKWB010001016">
    <property type="protein sequence ID" value="CAL4063131.1"/>
    <property type="molecule type" value="Genomic_DNA"/>
</dbReference>
<protein>
    <submittedName>
        <fullName evidence="1">Uncharacterized protein</fullName>
    </submittedName>
</protein>